<keyword evidence="2" id="KW-0808">Transferase</keyword>
<dbReference type="AlphaFoldDB" id="A0A2U1LHZ1"/>
<comment type="caution">
    <text evidence="2">The sequence shown here is derived from an EMBL/GenBank/DDBJ whole genome shotgun (WGS) entry which is preliminary data.</text>
</comment>
<accession>A0A2U1LHZ1</accession>
<proteinExistence type="predicted"/>
<name>A0A2U1LHZ1_ARTAN</name>
<dbReference type="PANTHER" id="PTHR34835">
    <property type="entry name" value="OS07G0283600 PROTEIN-RELATED"/>
    <property type="match status" value="1"/>
</dbReference>
<keyword evidence="2" id="KW-0032">Aminotransferase</keyword>
<feature type="compositionally biased region" description="Basic and acidic residues" evidence="1">
    <location>
        <begin position="199"/>
        <end position="211"/>
    </location>
</feature>
<keyword evidence="3" id="KW-1185">Reference proteome</keyword>
<gene>
    <name evidence="2" type="ORF">CTI12_AA486920</name>
</gene>
<dbReference type="Proteomes" id="UP000245207">
    <property type="component" value="Unassembled WGS sequence"/>
</dbReference>
<reference evidence="2 3" key="1">
    <citation type="journal article" date="2018" name="Mol. Plant">
        <title>The genome of Artemisia annua provides insight into the evolution of Asteraceae family and artemisinin biosynthesis.</title>
        <authorList>
            <person name="Shen Q."/>
            <person name="Zhang L."/>
            <person name="Liao Z."/>
            <person name="Wang S."/>
            <person name="Yan T."/>
            <person name="Shi P."/>
            <person name="Liu M."/>
            <person name="Fu X."/>
            <person name="Pan Q."/>
            <person name="Wang Y."/>
            <person name="Lv Z."/>
            <person name="Lu X."/>
            <person name="Zhang F."/>
            <person name="Jiang W."/>
            <person name="Ma Y."/>
            <person name="Chen M."/>
            <person name="Hao X."/>
            <person name="Li L."/>
            <person name="Tang Y."/>
            <person name="Lv G."/>
            <person name="Zhou Y."/>
            <person name="Sun X."/>
            <person name="Brodelius P.E."/>
            <person name="Rose J.K.C."/>
            <person name="Tang K."/>
        </authorList>
    </citation>
    <scope>NUCLEOTIDE SEQUENCE [LARGE SCALE GENOMIC DNA]</scope>
    <source>
        <strain evidence="3">cv. Huhao1</strain>
        <tissue evidence="2">Leaf</tissue>
    </source>
</reference>
<dbReference type="STRING" id="35608.A0A2U1LHZ1"/>
<evidence type="ECO:0000313" key="2">
    <source>
        <dbReference type="EMBL" id="PWA48606.1"/>
    </source>
</evidence>
<feature type="region of interest" description="Disordered" evidence="1">
    <location>
        <begin position="182"/>
        <end position="211"/>
    </location>
</feature>
<protein>
    <submittedName>
        <fullName evidence="2">Aminotransferase-like mobile domain-containing protein</fullName>
    </submittedName>
</protein>
<feature type="region of interest" description="Disordered" evidence="1">
    <location>
        <begin position="1"/>
        <end position="30"/>
    </location>
</feature>
<dbReference type="EMBL" id="PKPP01009292">
    <property type="protein sequence ID" value="PWA48606.1"/>
    <property type="molecule type" value="Genomic_DNA"/>
</dbReference>
<dbReference type="GO" id="GO:0008483">
    <property type="term" value="F:transaminase activity"/>
    <property type="evidence" value="ECO:0007669"/>
    <property type="project" value="UniProtKB-KW"/>
</dbReference>
<evidence type="ECO:0000256" key="1">
    <source>
        <dbReference type="SAM" id="MobiDB-lite"/>
    </source>
</evidence>
<sequence length="445" mass="50750">MQRHYQTRSRTGTGTSEMEDLNRTATGTGTSREMEHLNKYNDLLRCRTTTDEPEVMEPECTGNAWNAFQEQHKGKKGLSTIWNGMSMAEKQKYGKKVDTIKVVVRCATNSFLDPLENLEPGRRKLLEDSPFRKLLEMKRGVQNNKRIKQLASMFNTEERCLEIEGVKYVVTPEDFSRIMGVEDGDEEIEMPGRGAKKKSSTEAQKKSPNEAERKLLAQLTRDFTKHGKGQIDMEKVVEQLRGSTNEDNVKRAFALLTLRYIICAPSNCPLTHSFLNLVHDVSGLKKKKWATYAIESLVKGIKTLKKGKGNEERYLGGCAIFLQLFAEKMIPKENLHFECDDKRQKRKRDKACRDPPMTAESLYLKAKETVQQVGGKYRVKMQKLRKENDSEYKNDPLSKNVSDSVISLLESGGEDTLATCQRTLDERFEGVARDRRVSEQSTNAN</sequence>
<organism evidence="2 3">
    <name type="scientific">Artemisia annua</name>
    <name type="common">Sweet wormwood</name>
    <dbReference type="NCBI Taxonomy" id="35608"/>
    <lineage>
        <taxon>Eukaryota</taxon>
        <taxon>Viridiplantae</taxon>
        <taxon>Streptophyta</taxon>
        <taxon>Embryophyta</taxon>
        <taxon>Tracheophyta</taxon>
        <taxon>Spermatophyta</taxon>
        <taxon>Magnoliopsida</taxon>
        <taxon>eudicotyledons</taxon>
        <taxon>Gunneridae</taxon>
        <taxon>Pentapetalae</taxon>
        <taxon>asterids</taxon>
        <taxon>campanulids</taxon>
        <taxon>Asterales</taxon>
        <taxon>Asteraceae</taxon>
        <taxon>Asteroideae</taxon>
        <taxon>Anthemideae</taxon>
        <taxon>Artemisiinae</taxon>
        <taxon>Artemisia</taxon>
    </lineage>
</organism>
<evidence type="ECO:0000313" key="3">
    <source>
        <dbReference type="Proteomes" id="UP000245207"/>
    </source>
</evidence>